<evidence type="ECO:0000256" key="5">
    <source>
        <dbReference type="ARBA" id="ARBA00022845"/>
    </source>
</evidence>
<comment type="function">
    <text evidence="10">Binds directly to 23S rRNA. The L1 stalk is quite mobile in the ribosome, and is involved in E site tRNA release.</text>
</comment>
<keyword evidence="4 10" id="KW-0699">rRNA-binding</keyword>
<evidence type="ECO:0000256" key="6">
    <source>
        <dbReference type="ARBA" id="ARBA00022884"/>
    </source>
</evidence>
<keyword evidence="8 10" id="KW-0687">Ribonucleoprotein</keyword>
<name>I0ICL8_PHYMF</name>
<dbReference type="Proteomes" id="UP000007881">
    <property type="component" value="Chromosome"/>
</dbReference>
<dbReference type="eggNOG" id="COG0081">
    <property type="taxonomic scope" value="Bacteria"/>
</dbReference>
<evidence type="ECO:0000256" key="4">
    <source>
        <dbReference type="ARBA" id="ARBA00022730"/>
    </source>
</evidence>
<evidence type="ECO:0000256" key="7">
    <source>
        <dbReference type="ARBA" id="ARBA00022980"/>
    </source>
</evidence>
<dbReference type="Gene3D" id="3.40.50.790">
    <property type="match status" value="1"/>
</dbReference>
<protein>
    <recommendedName>
        <fullName evidence="9 10">Large ribosomal subunit protein uL1</fullName>
    </recommendedName>
</protein>
<comment type="similarity">
    <text evidence="1 10 11">Belongs to the universal ribosomal protein uL1 family.</text>
</comment>
<dbReference type="InterPro" id="IPR028364">
    <property type="entry name" value="Ribosomal_uL1/biogenesis"/>
</dbReference>
<evidence type="ECO:0000256" key="1">
    <source>
        <dbReference type="ARBA" id="ARBA00010531"/>
    </source>
</evidence>
<dbReference type="EMBL" id="AP012338">
    <property type="protein sequence ID" value="BAM03006.1"/>
    <property type="molecule type" value="Genomic_DNA"/>
</dbReference>
<evidence type="ECO:0000313" key="13">
    <source>
        <dbReference type="Proteomes" id="UP000007881"/>
    </source>
</evidence>
<evidence type="ECO:0000313" key="12">
    <source>
        <dbReference type="EMBL" id="BAM03006.1"/>
    </source>
</evidence>
<dbReference type="CDD" id="cd00403">
    <property type="entry name" value="Ribosomal_L1"/>
    <property type="match status" value="1"/>
</dbReference>
<proteinExistence type="inferred from homology"/>
<dbReference type="InterPro" id="IPR023674">
    <property type="entry name" value="Ribosomal_uL1-like"/>
</dbReference>
<dbReference type="OrthoDB" id="9803740at2"/>
<dbReference type="Pfam" id="PF00687">
    <property type="entry name" value="Ribosomal_L1"/>
    <property type="match status" value="1"/>
</dbReference>
<keyword evidence="6 10" id="KW-0694">RNA-binding</keyword>
<keyword evidence="7 10" id="KW-0689">Ribosomal protein</keyword>
<sequence>MAGKRYRSDLEKATTDPVPLIEAVNRVKAMKKLKFDQTINLCVHLGIDPKQADQQLRGAISLPNGIGGDPKRVVAFVAPEKEEAAKEAGAIRAGSEDLVKEIEGGWQAFDVAIAEPAMMRVVARLGKVLGPRGLMPSPKAGTVTPNVAQAVKEFVAGKVEYRNDDGGNIHVVIGRQSFEPGQLAENAQAMIDHLSGRKPSSSKGVYFKKATIAGTMTPGVAVQLAAAAD</sequence>
<keyword evidence="5 10" id="KW-0810">Translation regulation</keyword>
<reference evidence="12 13" key="1">
    <citation type="submission" date="2012-02" db="EMBL/GenBank/DDBJ databases">
        <title>Complete genome sequence of Phycisphaera mikurensis NBRC 102666.</title>
        <authorList>
            <person name="Ankai A."/>
            <person name="Hosoyama A."/>
            <person name="Terui Y."/>
            <person name="Sekine M."/>
            <person name="Fukai R."/>
            <person name="Kato Y."/>
            <person name="Nakamura S."/>
            <person name="Yamada-Narita S."/>
            <person name="Kawakoshi A."/>
            <person name="Fukunaga Y."/>
            <person name="Yamazaki S."/>
            <person name="Fujita N."/>
        </authorList>
    </citation>
    <scope>NUCLEOTIDE SEQUENCE [LARGE SCALE GENOMIC DNA]</scope>
    <source>
        <strain evidence="13">NBRC 102666 / KCTC 22515 / FYK2301M01</strain>
    </source>
</reference>
<dbReference type="RefSeq" id="WP_014436226.1">
    <property type="nucleotide sequence ID" value="NC_017080.1"/>
</dbReference>
<evidence type="ECO:0000256" key="3">
    <source>
        <dbReference type="ARBA" id="ARBA00022555"/>
    </source>
</evidence>
<dbReference type="GO" id="GO:0000049">
    <property type="term" value="F:tRNA binding"/>
    <property type="evidence" value="ECO:0007669"/>
    <property type="project" value="UniProtKB-KW"/>
</dbReference>
<dbReference type="GO" id="GO:0006412">
    <property type="term" value="P:translation"/>
    <property type="evidence" value="ECO:0007669"/>
    <property type="project" value="UniProtKB-UniRule"/>
</dbReference>
<organism evidence="12 13">
    <name type="scientific">Phycisphaera mikurensis (strain NBRC 102666 / KCTC 22515 / FYK2301M01)</name>
    <dbReference type="NCBI Taxonomy" id="1142394"/>
    <lineage>
        <taxon>Bacteria</taxon>
        <taxon>Pseudomonadati</taxon>
        <taxon>Planctomycetota</taxon>
        <taxon>Phycisphaerae</taxon>
        <taxon>Phycisphaerales</taxon>
        <taxon>Phycisphaeraceae</taxon>
        <taxon>Phycisphaera</taxon>
    </lineage>
</organism>
<gene>
    <name evidence="10 12" type="primary">rplA</name>
    <name evidence="12" type="ordered locus">PSMK_08470</name>
</gene>
<dbReference type="KEGG" id="phm:PSMK_08470"/>
<dbReference type="InterPro" id="IPR002143">
    <property type="entry name" value="Ribosomal_uL1"/>
</dbReference>
<dbReference type="GO" id="GO:0019843">
    <property type="term" value="F:rRNA binding"/>
    <property type="evidence" value="ECO:0007669"/>
    <property type="project" value="UniProtKB-UniRule"/>
</dbReference>
<dbReference type="InterPro" id="IPR023673">
    <property type="entry name" value="Ribosomal_uL1_CS"/>
</dbReference>
<accession>I0ICL8</accession>
<dbReference type="GO" id="GO:0015934">
    <property type="term" value="C:large ribosomal subunit"/>
    <property type="evidence" value="ECO:0007669"/>
    <property type="project" value="InterPro"/>
</dbReference>
<dbReference type="SUPFAM" id="SSF56808">
    <property type="entry name" value="Ribosomal protein L1"/>
    <property type="match status" value="1"/>
</dbReference>
<dbReference type="GO" id="GO:0006417">
    <property type="term" value="P:regulation of translation"/>
    <property type="evidence" value="ECO:0007669"/>
    <property type="project" value="UniProtKB-KW"/>
</dbReference>
<dbReference type="InterPro" id="IPR005878">
    <property type="entry name" value="Ribosom_uL1_bac-type"/>
</dbReference>
<evidence type="ECO:0000256" key="2">
    <source>
        <dbReference type="ARBA" id="ARBA00022491"/>
    </source>
</evidence>
<dbReference type="FunFam" id="3.40.50.790:FF:000001">
    <property type="entry name" value="50S ribosomal protein L1"/>
    <property type="match status" value="1"/>
</dbReference>
<evidence type="ECO:0000256" key="9">
    <source>
        <dbReference type="ARBA" id="ARBA00035241"/>
    </source>
</evidence>
<comment type="function">
    <text evidence="10">Protein L1 is also a translational repressor protein, it controls the translation of the L11 operon by binding to its mRNA.</text>
</comment>
<dbReference type="GO" id="GO:0003735">
    <property type="term" value="F:structural constituent of ribosome"/>
    <property type="evidence" value="ECO:0007669"/>
    <property type="project" value="InterPro"/>
</dbReference>
<dbReference type="PANTHER" id="PTHR36427:SF3">
    <property type="entry name" value="LARGE RIBOSOMAL SUBUNIT PROTEIN UL1M"/>
    <property type="match status" value="1"/>
</dbReference>
<dbReference type="PIRSF" id="PIRSF002155">
    <property type="entry name" value="Ribosomal_L1"/>
    <property type="match status" value="1"/>
</dbReference>
<dbReference type="HAMAP" id="MF_01318_B">
    <property type="entry name" value="Ribosomal_uL1_B"/>
    <property type="match status" value="1"/>
</dbReference>
<evidence type="ECO:0000256" key="11">
    <source>
        <dbReference type="RuleBase" id="RU000659"/>
    </source>
</evidence>
<dbReference type="InterPro" id="IPR016095">
    <property type="entry name" value="Ribosomal_uL1_3-a/b-sand"/>
</dbReference>
<comment type="subunit">
    <text evidence="10">Part of the 50S ribosomal subunit.</text>
</comment>
<dbReference type="PATRIC" id="fig|1142394.8.peg.877"/>
<dbReference type="Gene3D" id="3.30.190.20">
    <property type="match status" value="1"/>
</dbReference>
<dbReference type="PROSITE" id="PS01199">
    <property type="entry name" value="RIBOSOMAL_L1"/>
    <property type="match status" value="1"/>
</dbReference>
<dbReference type="PANTHER" id="PTHR36427">
    <property type="entry name" value="54S RIBOSOMAL PROTEIN L1, MITOCHONDRIAL"/>
    <property type="match status" value="1"/>
</dbReference>
<evidence type="ECO:0000256" key="8">
    <source>
        <dbReference type="ARBA" id="ARBA00023274"/>
    </source>
</evidence>
<dbReference type="STRING" id="1142394.PSMK_08470"/>
<keyword evidence="13" id="KW-1185">Reference proteome</keyword>
<dbReference type="HOGENOM" id="CLU_062853_0_0_0"/>
<keyword evidence="3 10" id="KW-0820">tRNA-binding</keyword>
<keyword evidence="2 10" id="KW-0678">Repressor</keyword>
<dbReference type="AlphaFoldDB" id="I0ICL8"/>
<evidence type="ECO:0000256" key="10">
    <source>
        <dbReference type="HAMAP-Rule" id="MF_01318"/>
    </source>
</evidence>
<dbReference type="NCBIfam" id="TIGR01169">
    <property type="entry name" value="rplA_bact"/>
    <property type="match status" value="1"/>
</dbReference>